<keyword evidence="1" id="KW-0812">Transmembrane</keyword>
<organism evidence="2">
    <name type="scientific">hydrothermal vent metagenome</name>
    <dbReference type="NCBI Taxonomy" id="652676"/>
    <lineage>
        <taxon>unclassified sequences</taxon>
        <taxon>metagenomes</taxon>
        <taxon>ecological metagenomes</taxon>
    </lineage>
</organism>
<evidence type="ECO:0000313" key="2">
    <source>
        <dbReference type="EMBL" id="VAX23038.1"/>
    </source>
</evidence>
<proteinExistence type="predicted"/>
<gene>
    <name evidence="2" type="ORF">MNBD_IGNAVI01-2474</name>
</gene>
<dbReference type="InterPro" id="IPR008928">
    <property type="entry name" value="6-hairpin_glycosidase_sf"/>
</dbReference>
<protein>
    <submittedName>
        <fullName evidence="2">Polygalacturonase</fullName>
        <ecNumber evidence="2">3.2.1.15</ecNumber>
    </submittedName>
</protein>
<keyword evidence="1" id="KW-0472">Membrane</keyword>
<keyword evidence="1" id="KW-1133">Transmembrane helix</keyword>
<dbReference type="GO" id="GO:0004650">
    <property type="term" value="F:polygalacturonase activity"/>
    <property type="evidence" value="ECO:0007669"/>
    <property type="project" value="UniProtKB-EC"/>
</dbReference>
<accession>A0A3B1CGD6</accession>
<dbReference type="AlphaFoldDB" id="A0A3B1CGD6"/>
<evidence type="ECO:0000256" key="1">
    <source>
        <dbReference type="SAM" id="Phobius"/>
    </source>
</evidence>
<keyword evidence="2" id="KW-0326">Glycosidase</keyword>
<dbReference type="EC" id="3.2.1.15" evidence="2"/>
<sequence length="711" mass="80803">MKKKGQYGFIFVAVFIVNYFIGCSSDSKINRKELVTRHNPTITKVDSMAVFSVGNGEFAFTAGITGLQTFNDYYDNGIPLNTMSHWGWHSFTNPKKIKLEDAIKYYDSHGRKVGYASNRSVPAAEWLRQNPHRLDLGKIGFILKKSDGSRVDINELKNVKQTLNMWTGILTSYFEIEDKPVEVETVCHGDLDAISFRVKSPLINSGQLEVVFHFPYGSGNWGPVADDWSKPSKHETKIVAETKNSIDLKRTLDNMNYFVDITWSGNNKIVETEKHKFILTPGKTDVLEFTCRFSKNKIIDAVPSFDETELSSTNSWYKFWTEGGAIELSKSKDKRAVELERRIVLSQYLLKINSSGSFLPAETGLTCNSWYGKPHLEMHWWHDSYAALWGREDILAKSMPWYKSILDKARMTAKFQGYDGVRWPKMVGPDGREGPSSVAVFLIWQQPHPIYYAELLYRLHPNKETLEKYKELVFQSAEFMASYAYWDKKSNRYVLGPPLIPAQEKHPAETTMNPTFELAYWAWGLETAQQWRVRLGMGRNEVWQHVLDNLSQLPVKDGLYVNAETAMNTFGKGGKRYGHPSLLGAYGMIPPNSLTDSSTMHKTLKKVMETWNWESTWGWDFPLTAMTAARLGEQELAIQALLMDSKKNNYLVNGHNYQTSNLPIYLPGNGGLLSAVAMMAAGWDGAPGINAPGFPQDGSWTVRWEGLKRMP</sequence>
<feature type="transmembrane region" description="Helical" evidence="1">
    <location>
        <begin position="7"/>
        <end position="22"/>
    </location>
</feature>
<dbReference type="EMBL" id="UOGD01000239">
    <property type="protein sequence ID" value="VAX23038.1"/>
    <property type="molecule type" value="Genomic_DNA"/>
</dbReference>
<dbReference type="Gene3D" id="1.50.10.10">
    <property type="match status" value="1"/>
</dbReference>
<dbReference type="GO" id="GO:0005975">
    <property type="term" value="P:carbohydrate metabolic process"/>
    <property type="evidence" value="ECO:0007669"/>
    <property type="project" value="InterPro"/>
</dbReference>
<keyword evidence="2" id="KW-0378">Hydrolase</keyword>
<dbReference type="InterPro" id="IPR012341">
    <property type="entry name" value="6hp_glycosidase-like_sf"/>
</dbReference>
<reference evidence="2" key="1">
    <citation type="submission" date="2018-06" db="EMBL/GenBank/DDBJ databases">
        <authorList>
            <person name="Zhirakovskaya E."/>
        </authorList>
    </citation>
    <scope>NUCLEOTIDE SEQUENCE</scope>
</reference>
<name>A0A3B1CGD6_9ZZZZ</name>
<dbReference type="SUPFAM" id="SSF48208">
    <property type="entry name" value="Six-hairpin glycosidases"/>
    <property type="match status" value="1"/>
</dbReference>